<dbReference type="HOGENOM" id="CLU_2265040_0_0_1"/>
<accession>E3K8A6</accession>
<evidence type="ECO:0000313" key="1">
    <source>
        <dbReference type="EMBL" id="EFP80724.1"/>
    </source>
</evidence>
<dbReference type="KEGG" id="pgr:PGTG_06680"/>
<sequence length="103" mass="11340">MRTSIIVAGELPPRSAHRQGRPVLIHIRQLIMGIYSSASGKTCRSLLQRDEHVSCLADNWVIFRDQNRSGRRHASGVLAACEQAHNPLDTTGTGAQTNHKLTT</sequence>
<dbReference type="EMBL" id="DS178276">
    <property type="protein sequence ID" value="EFP80724.1"/>
    <property type="molecule type" value="Genomic_DNA"/>
</dbReference>
<name>E3K8A6_PUCGT</name>
<gene>
    <name evidence="1" type="ORF">PGTG_06680</name>
</gene>
<protein>
    <submittedName>
        <fullName evidence="1">Uncharacterized protein</fullName>
    </submittedName>
</protein>
<dbReference type="GeneID" id="10539743"/>
<dbReference type="AlphaFoldDB" id="E3K8A6"/>
<dbReference type="Proteomes" id="UP000008783">
    <property type="component" value="Unassembled WGS sequence"/>
</dbReference>
<evidence type="ECO:0000313" key="2">
    <source>
        <dbReference type="Proteomes" id="UP000008783"/>
    </source>
</evidence>
<keyword evidence="2" id="KW-1185">Reference proteome</keyword>
<dbReference type="VEuPathDB" id="FungiDB:PGTG_06680"/>
<organism evidence="1 2">
    <name type="scientific">Puccinia graminis f. sp. tritici (strain CRL 75-36-700-3 / race SCCL)</name>
    <name type="common">Black stem rust fungus</name>
    <dbReference type="NCBI Taxonomy" id="418459"/>
    <lineage>
        <taxon>Eukaryota</taxon>
        <taxon>Fungi</taxon>
        <taxon>Dikarya</taxon>
        <taxon>Basidiomycota</taxon>
        <taxon>Pucciniomycotina</taxon>
        <taxon>Pucciniomycetes</taxon>
        <taxon>Pucciniales</taxon>
        <taxon>Pucciniaceae</taxon>
        <taxon>Puccinia</taxon>
    </lineage>
</organism>
<proteinExistence type="predicted"/>
<dbReference type="RefSeq" id="XP_003325143.1">
    <property type="nucleotide sequence ID" value="XM_003325095.1"/>
</dbReference>
<reference key="1">
    <citation type="submission" date="2007-01" db="EMBL/GenBank/DDBJ databases">
        <title>The Genome Sequence of Puccinia graminis f. sp. tritici Strain CRL 75-36-700-3.</title>
        <authorList>
            <consortium name="The Broad Institute Genome Sequencing Platform"/>
            <person name="Birren B."/>
            <person name="Lander E."/>
            <person name="Galagan J."/>
            <person name="Nusbaum C."/>
            <person name="Devon K."/>
            <person name="Cuomo C."/>
            <person name="Jaffe D."/>
            <person name="Butler J."/>
            <person name="Alvarez P."/>
            <person name="Gnerre S."/>
            <person name="Grabherr M."/>
            <person name="Mauceli E."/>
            <person name="Brockman W."/>
            <person name="Young S."/>
            <person name="LaButti K."/>
            <person name="Sykes S."/>
            <person name="DeCaprio D."/>
            <person name="Crawford M."/>
            <person name="Koehrsen M."/>
            <person name="Engels R."/>
            <person name="Montgomery P."/>
            <person name="Pearson M."/>
            <person name="Howarth C."/>
            <person name="Larson L."/>
            <person name="White J."/>
            <person name="Zeng Q."/>
            <person name="Kodira C."/>
            <person name="Yandava C."/>
            <person name="Alvarado L."/>
            <person name="O'Leary S."/>
            <person name="Szabo L."/>
            <person name="Dean R."/>
            <person name="Schein J."/>
        </authorList>
    </citation>
    <scope>NUCLEOTIDE SEQUENCE</scope>
    <source>
        <strain>CRL 75-36-700-3</strain>
    </source>
</reference>
<reference evidence="2" key="2">
    <citation type="journal article" date="2011" name="Proc. Natl. Acad. Sci. U.S.A.">
        <title>Obligate biotrophy features unraveled by the genomic analysis of rust fungi.</title>
        <authorList>
            <person name="Duplessis S."/>
            <person name="Cuomo C.A."/>
            <person name="Lin Y.-C."/>
            <person name="Aerts A."/>
            <person name="Tisserant E."/>
            <person name="Veneault-Fourrey C."/>
            <person name="Joly D.L."/>
            <person name="Hacquard S."/>
            <person name="Amselem J."/>
            <person name="Cantarel B.L."/>
            <person name="Chiu R."/>
            <person name="Coutinho P.M."/>
            <person name="Feau N."/>
            <person name="Field M."/>
            <person name="Frey P."/>
            <person name="Gelhaye E."/>
            <person name="Goldberg J."/>
            <person name="Grabherr M.G."/>
            <person name="Kodira C.D."/>
            <person name="Kohler A."/>
            <person name="Kuees U."/>
            <person name="Lindquist E.A."/>
            <person name="Lucas S.M."/>
            <person name="Mago R."/>
            <person name="Mauceli E."/>
            <person name="Morin E."/>
            <person name="Murat C."/>
            <person name="Pangilinan J.L."/>
            <person name="Park R."/>
            <person name="Pearson M."/>
            <person name="Quesneville H."/>
            <person name="Rouhier N."/>
            <person name="Sakthikumar S."/>
            <person name="Salamov A.A."/>
            <person name="Schmutz J."/>
            <person name="Selles B."/>
            <person name="Shapiro H."/>
            <person name="Tanguay P."/>
            <person name="Tuskan G.A."/>
            <person name="Henrissat B."/>
            <person name="Van de Peer Y."/>
            <person name="Rouze P."/>
            <person name="Ellis J.G."/>
            <person name="Dodds P.N."/>
            <person name="Schein J.E."/>
            <person name="Zhong S."/>
            <person name="Hamelin R.C."/>
            <person name="Grigoriev I.V."/>
            <person name="Szabo L.J."/>
            <person name="Martin F."/>
        </authorList>
    </citation>
    <scope>NUCLEOTIDE SEQUENCE [LARGE SCALE GENOMIC DNA]</scope>
    <source>
        <strain evidence="2">CRL 75-36-700-3 / race SCCL</strain>
    </source>
</reference>
<dbReference type="InParanoid" id="E3K8A6"/>